<dbReference type="RefSeq" id="WP_115459794.1">
    <property type="nucleotide sequence ID" value="NZ_QRAP01000009.1"/>
</dbReference>
<dbReference type="OrthoDB" id="5873117at2"/>
<evidence type="ECO:0000256" key="2">
    <source>
        <dbReference type="ARBA" id="ARBA00022452"/>
    </source>
</evidence>
<dbReference type="SUPFAM" id="SSF56925">
    <property type="entry name" value="OMPA-like"/>
    <property type="match status" value="1"/>
</dbReference>
<dbReference type="GO" id="GO:0044384">
    <property type="term" value="C:host outer membrane"/>
    <property type="evidence" value="ECO:0007669"/>
    <property type="project" value="InterPro"/>
</dbReference>
<reference evidence="7 8" key="1">
    <citation type="submission" date="2018-07" db="EMBL/GenBank/DDBJ databases">
        <title>Genomic Encyclopedia of Type Strains, Phase IV (KMG-IV): sequencing the most valuable type-strain genomes for metagenomic binning, comparative biology and taxonomic classification.</title>
        <authorList>
            <person name="Goeker M."/>
        </authorList>
    </citation>
    <scope>NUCLEOTIDE SEQUENCE [LARGE SCALE GENOMIC DNA]</scope>
    <source>
        <strain evidence="7 8">DSM 103736</strain>
    </source>
</reference>
<dbReference type="Gene3D" id="2.40.160.20">
    <property type="match status" value="1"/>
</dbReference>
<dbReference type="PRINTS" id="PR00316">
    <property type="entry name" value="ENTEROVIROMP"/>
</dbReference>
<name>A0A370QGJ3_9GAMM</name>
<evidence type="ECO:0000256" key="4">
    <source>
        <dbReference type="ARBA" id="ARBA00022729"/>
    </source>
</evidence>
<feature type="chain" id="PRO_5016580425" evidence="6">
    <location>
        <begin position="23"/>
        <end position="192"/>
    </location>
</feature>
<keyword evidence="5" id="KW-0472">Membrane</keyword>
<dbReference type="InterPro" id="IPR000758">
    <property type="entry name" value="Enterovir_OMP"/>
</dbReference>
<dbReference type="EMBL" id="QRAP01000009">
    <property type="protein sequence ID" value="RDK87483.1"/>
    <property type="molecule type" value="Genomic_DNA"/>
</dbReference>
<dbReference type="PROSITE" id="PS00694">
    <property type="entry name" value="ENT_VIR_OMP_1"/>
    <property type="match status" value="1"/>
</dbReference>
<dbReference type="Pfam" id="PF06316">
    <property type="entry name" value="Ail_Lom"/>
    <property type="match status" value="1"/>
</dbReference>
<dbReference type="InterPro" id="IPR011250">
    <property type="entry name" value="OMP/PagP_B-barrel"/>
</dbReference>
<evidence type="ECO:0000256" key="3">
    <source>
        <dbReference type="ARBA" id="ARBA00022692"/>
    </source>
</evidence>
<keyword evidence="2" id="KW-1134">Transmembrane beta strand</keyword>
<evidence type="ECO:0000313" key="8">
    <source>
        <dbReference type="Proteomes" id="UP000254848"/>
    </source>
</evidence>
<dbReference type="InterPro" id="IPR051723">
    <property type="entry name" value="Bact_OM_Invasion-Related"/>
</dbReference>
<organism evidence="7 8">
    <name type="scientific">Enterobacillus tribolii</name>
    <dbReference type="NCBI Taxonomy" id="1487935"/>
    <lineage>
        <taxon>Bacteria</taxon>
        <taxon>Pseudomonadati</taxon>
        <taxon>Pseudomonadota</taxon>
        <taxon>Gammaproteobacteria</taxon>
        <taxon>Enterobacterales</taxon>
        <taxon>Hafniaceae</taxon>
        <taxon>Enterobacillus</taxon>
    </lineage>
</organism>
<protein>
    <submittedName>
        <fullName evidence="7">Putative virulence related protein PagC</fullName>
    </submittedName>
</protein>
<sequence>MKKLAIAAAILSILTISTQANADSQTITAGYAYGKVQDLKNLNGINIKYRYEWDSPFSVIGSFTYMSGDSDYSYYLGRDYIKNDVDMKYYSFSAGPAYRINQYISIYGLLGVNYNKADYKTHWYNYEGRENLVDMGTENGSQSKSSFMYGAGIQINPLDYLAIDIGYEGSSFDDGRKSHSINGFNINVGYRF</sequence>
<feature type="signal peptide" evidence="6">
    <location>
        <begin position="1"/>
        <end position="22"/>
    </location>
</feature>
<accession>A0A370QGJ3</accession>
<evidence type="ECO:0000256" key="6">
    <source>
        <dbReference type="SAM" id="SignalP"/>
    </source>
</evidence>
<keyword evidence="3" id="KW-0812">Transmembrane</keyword>
<keyword evidence="4 6" id="KW-0732">Signal</keyword>
<dbReference type="GO" id="GO:0016020">
    <property type="term" value="C:membrane"/>
    <property type="evidence" value="ECO:0007669"/>
    <property type="project" value="UniProtKB-SubCell"/>
</dbReference>
<evidence type="ECO:0000256" key="1">
    <source>
        <dbReference type="ARBA" id="ARBA00004141"/>
    </source>
</evidence>
<dbReference type="PANTHER" id="PTHR35892">
    <property type="entry name" value="OUTER MEMBRANE PROTEIN PAGN-RELATED"/>
    <property type="match status" value="1"/>
</dbReference>
<dbReference type="Proteomes" id="UP000254848">
    <property type="component" value="Unassembled WGS sequence"/>
</dbReference>
<dbReference type="PANTHER" id="PTHR35892:SF2">
    <property type="entry name" value="OUTER MEMBRANE PROTEIN PAGN"/>
    <property type="match status" value="1"/>
</dbReference>
<dbReference type="AlphaFoldDB" id="A0A370QGJ3"/>
<gene>
    <name evidence="7" type="ORF">C8D90_10978</name>
</gene>
<comment type="caution">
    <text evidence="7">The sequence shown here is derived from an EMBL/GenBank/DDBJ whole genome shotgun (WGS) entry which is preliminary data.</text>
</comment>
<comment type="subcellular location">
    <subcellularLocation>
        <location evidence="1">Membrane</location>
        <topology evidence="1">Multi-pass membrane protein</topology>
    </subcellularLocation>
</comment>
<evidence type="ECO:0000256" key="5">
    <source>
        <dbReference type="ARBA" id="ARBA00023136"/>
    </source>
</evidence>
<proteinExistence type="predicted"/>
<evidence type="ECO:0000313" key="7">
    <source>
        <dbReference type="EMBL" id="RDK87483.1"/>
    </source>
</evidence>
<keyword evidence="8" id="KW-1185">Reference proteome</keyword>